<keyword evidence="3" id="KW-1185">Reference proteome</keyword>
<evidence type="ECO:0000313" key="2">
    <source>
        <dbReference type="EMBL" id="RGP74776.1"/>
    </source>
</evidence>
<sequence>MDVNKKLATLDGETFAAEIPAILQATCDADNDQDCDDSKNDCFGVIRLHAIESPVLESLSTILASPIEDGDFASLEMHQLVLYSIISKLSLEQLQPYRPAIQALMEFDISSFKNRSSHYAQTMNLINNARLLDRFIQNPEDVWVPENKFDYIAYRTLWERVHTAEQMRPYMHDLFNWQVDQCHPPFKPCREQLARFPEVSAAVAAEVMSMAIDDVEHQHYLINFVSECVPVGKAWYPMRAPVEQMARALESKNKKQLEHDGEEDYLDEAKIWLEVLEKWERNT</sequence>
<evidence type="ECO:0000259" key="1">
    <source>
        <dbReference type="Pfam" id="PF16804"/>
    </source>
</evidence>
<dbReference type="Gene3D" id="1.25.40.750">
    <property type="entry name" value="Domain of unknown function DUF5071"/>
    <property type="match status" value="1"/>
</dbReference>
<gene>
    <name evidence="2" type="ORF">FSPOR_1355</name>
</gene>
<proteinExistence type="predicted"/>
<reference evidence="2 3" key="1">
    <citation type="journal article" date="2018" name="PLoS Pathog.">
        <title>Evolution of structural diversity of trichothecenes, a family of toxins produced by plant pathogenic and entomopathogenic fungi.</title>
        <authorList>
            <person name="Proctor R.H."/>
            <person name="McCormick S.P."/>
            <person name="Kim H.S."/>
            <person name="Cardoza R.E."/>
            <person name="Stanley A.M."/>
            <person name="Lindo L."/>
            <person name="Kelly A."/>
            <person name="Brown D.W."/>
            <person name="Lee T."/>
            <person name="Vaughan M.M."/>
            <person name="Alexander N.J."/>
            <person name="Busman M."/>
            <person name="Gutierrez S."/>
        </authorList>
    </citation>
    <scope>NUCLEOTIDE SEQUENCE [LARGE SCALE GENOMIC DNA]</scope>
    <source>
        <strain evidence="2 3">NRRL 3299</strain>
    </source>
</reference>
<accession>A0A395SQY5</accession>
<protein>
    <recommendedName>
        <fullName evidence="1">DUF5071 domain-containing protein</fullName>
    </recommendedName>
</protein>
<feature type="domain" description="DUF5071" evidence="1">
    <location>
        <begin position="143"/>
        <end position="255"/>
    </location>
</feature>
<dbReference type="AlphaFoldDB" id="A0A395SQY5"/>
<organism evidence="2 3">
    <name type="scientific">Fusarium sporotrichioides</name>
    <dbReference type="NCBI Taxonomy" id="5514"/>
    <lineage>
        <taxon>Eukaryota</taxon>
        <taxon>Fungi</taxon>
        <taxon>Dikarya</taxon>
        <taxon>Ascomycota</taxon>
        <taxon>Pezizomycotina</taxon>
        <taxon>Sordariomycetes</taxon>
        <taxon>Hypocreomycetidae</taxon>
        <taxon>Hypocreales</taxon>
        <taxon>Nectriaceae</taxon>
        <taxon>Fusarium</taxon>
    </lineage>
</organism>
<name>A0A395SQY5_FUSSP</name>
<evidence type="ECO:0000313" key="3">
    <source>
        <dbReference type="Proteomes" id="UP000266152"/>
    </source>
</evidence>
<comment type="caution">
    <text evidence="2">The sequence shown here is derived from an EMBL/GenBank/DDBJ whole genome shotgun (WGS) entry which is preliminary data.</text>
</comment>
<dbReference type="Proteomes" id="UP000266152">
    <property type="component" value="Unassembled WGS sequence"/>
</dbReference>
<dbReference type="Pfam" id="PF16804">
    <property type="entry name" value="DUF5071"/>
    <property type="match status" value="1"/>
</dbReference>
<dbReference type="EMBL" id="PXOF01000020">
    <property type="protein sequence ID" value="RGP74776.1"/>
    <property type="molecule type" value="Genomic_DNA"/>
</dbReference>
<dbReference type="InterPro" id="IPR038692">
    <property type="entry name" value="Cthe_2751_sf"/>
</dbReference>
<dbReference type="InterPro" id="IPR031837">
    <property type="entry name" value="DUF5071"/>
</dbReference>